<feature type="domain" description="Transposase MuDR plant" evidence="1">
    <location>
        <begin position="62"/>
        <end position="126"/>
    </location>
</feature>
<dbReference type="InterPro" id="IPR004332">
    <property type="entry name" value="Transposase_MuDR"/>
</dbReference>
<gene>
    <name evidence="2" type="ORF">Adt_20984</name>
</gene>
<dbReference type="EMBL" id="JBFOLK010000006">
    <property type="protein sequence ID" value="KAL2505363.1"/>
    <property type="molecule type" value="Genomic_DNA"/>
</dbReference>
<evidence type="ECO:0000259" key="1">
    <source>
        <dbReference type="Pfam" id="PF03108"/>
    </source>
</evidence>
<comment type="caution">
    <text evidence="2">The sequence shown here is derived from an EMBL/GenBank/DDBJ whole genome shotgun (WGS) entry which is preliminary data.</text>
</comment>
<dbReference type="Pfam" id="PF03108">
    <property type="entry name" value="DBD_Tnp_Mut"/>
    <property type="match status" value="1"/>
</dbReference>
<dbReference type="AlphaFoldDB" id="A0ABD1SY69"/>
<accession>A0ABD1SY69</accession>
<evidence type="ECO:0000313" key="3">
    <source>
        <dbReference type="Proteomes" id="UP001604336"/>
    </source>
</evidence>
<keyword evidence="3" id="KW-1185">Reference proteome</keyword>
<proteinExistence type="predicted"/>
<name>A0ABD1SY69_9LAMI</name>
<protein>
    <recommendedName>
        <fullName evidence="1">Transposase MuDR plant domain-containing protein</fullName>
    </recommendedName>
</protein>
<dbReference type="Proteomes" id="UP001604336">
    <property type="component" value="Unassembled WGS sequence"/>
</dbReference>
<sequence>MSLKALKWIVNLCKIEGTESLECEVDDLECPSSEELISEYSTDNETEYRFLEFDVEIDMKNLQLEVGKIFRSLDEFKDAVWHYGVMNRFNIRFKVNDPKRVHVVCKLGSKWRVWASKINNSSTKQIKSFTP</sequence>
<reference evidence="3" key="1">
    <citation type="submission" date="2024-07" db="EMBL/GenBank/DDBJ databases">
        <title>Two chromosome-level genome assemblies of Korean endemic species Abeliophyllum distichum and Forsythia ovata (Oleaceae).</title>
        <authorList>
            <person name="Jang H."/>
        </authorList>
    </citation>
    <scope>NUCLEOTIDE SEQUENCE [LARGE SCALE GENOMIC DNA]</scope>
</reference>
<evidence type="ECO:0000313" key="2">
    <source>
        <dbReference type="EMBL" id="KAL2505363.1"/>
    </source>
</evidence>
<organism evidence="2 3">
    <name type="scientific">Abeliophyllum distichum</name>
    <dbReference type="NCBI Taxonomy" id="126358"/>
    <lineage>
        <taxon>Eukaryota</taxon>
        <taxon>Viridiplantae</taxon>
        <taxon>Streptophyta</taxon>
        <taxon>Embryophyta</taxon>
        <taxon>Tracheophyta</taxon>
        <taxon>Spermatophyta</taxon>
        <taxon>Magnoliopsida</taxon>
        <taxon>eudicotyledons</taxon>
        <taxon>Gunneridae</taxon>
        <taxon>Pentapetalae</taxon>
        <taxon>asterids</taxon>
        <taxon>lamiids</taxon>
        <taxon>Lamiales</taxon>
        <taxon>Oleaceae</taxon>
        <taxon>Forsythieae</taxon>
        <taxon>Abeliophyllum</taxon>
    </lineage>
</organism>